<feature type="region of interest" description="Disordered" evidence="1">
    <location>
        <begin position="1"/>
        <end position="23"/>
    </location>
</feature>
<evidence type="ECO:0000256" key="1">
    <source>
        <dbReference type="SAM" id="MobiDB-lite"/>
    </source>
</evidence>
<comment type="caution">
    <text evidence="2">The sequence shown here is derived from an EMBL/GenBank/DDBJ whole genome shotgun (WGS) entry which is preliminary data.</text>
</comment>
<proteinExistence type="predicted"/>
<dbReference type="EMBL" id="MU864932">
    <property type="protein sequence ID" value="KAK4466309.1"/>
    <property type="molecule type" value="Genomic_DNA"/>
</dbReference>
<keyword evidence="3" id="KW-1185">Reference proteome</keyword>
<gene>
    <name evidence="2" type="ORF">QBC42DRAFT_282387</name>
</gene>
<evidence type="ECO:0000313" key="2">
    <source>
        <dbReference type="EMBL" id="KAK4466309.1"/>
    </source>
</evidence>
<evidence type="ECO:0000313" key="3">
    <source>
        <dbReference type="Proteomes" id="UP001321749"/>
    </source>
</evidence>
<sequence>MPANPNGQIYRQPPRSNPRTYGNEEVARGLGQLGYTHIWVRACDHPTTRRTVATRGGHLRRMMVRTDNHITVYCSTGRTANRQGDIFLVVERSGRCRIMRDSEHCDRNGRGIELYRYP</sequence>
<reference evidence="2" key="1">
    <citation type="journal article" date="2023" name="Mol. Phylogenet. Evol.">
        <title>Genome-scale phylogeny and comparative genomics of the fungal order Sordariales.</title>
        <authorList>
            <person name="Hensen N."/>
            <person name="Bonometti L."/>
            <person name="Westerberg I."/>
            <person name="Brannstrom I.O."/>
            <person name="Guillou S."/>
            <person name="Cros-Aarteil S."/>
            <person name="Calhoun S."/>
            <person name="Haridas S."/>
            <person name="Kuo A."/>
            <person name="Mondo S."/>
            <person name="Pangilinan J."/>
            <person name="Riley R."/>
            <person name="LaButti K."/>
            <person name="Andreopoulos B."/>
            <person name="Lipzen A."/>
            <person name="Chen C."/>
            <person name="Yan M."/>
            <person name="Daum C."/>
            <person name="Ng V."/>
            <person name="Clum A."/>
            <person name="Steindorff A."/>
            <person name="Ohm R.A."/>
            <person name="Martin F."/>
            <person name="Silar P."/>
            <person name="Natvig D.O."/>
            <person name="Lalanne C."/>
            <person name="Gautier V."/>
            <person name="Ament-Velasquez S.L."/>
            <person name="Kruys A."/>
            <person name="Hutchinson M.I."/>
            <person name="Powell A.J."/>
            <person name="Barry K."/>
            <person name="Miller A.N."/>
            <person name="Grigoriev I.V."/>
            <person name="Debuchy R."/>
            <person name="Gladieux P."/>
            <person name="Hiltunen Thoren M."/>
            <person name="Johannesson H."/>
        </authorList>
    </citation>
    <scope>NUCLEOTIDE SEQUENCE</scope>
    <source>
        <strain evidence="2">PSN324</strain>
    </source>
</reference>
<accession>A0AAV9HZJ5</accession>
<dbReference type="Proteomes" id="UP001321749">
    <property type="component" value="Unassembled WGS sequence"/>
</dbReference>
<name>A0AAV9HZJ5_9PEZI</name>
<protein>
    <submittedName>
        <fullName evidence="2">Uncharacterized protein</fullName>
    </submittedName>
</protein>
<reference evidence="2" key="2">
    <citation type="submission" date="2023-06" db="EMBL/GenBank/DDBJ databases">
        <authorList>
            <consortium name="Lawrence Berkeley National Laboratory"/>
            <person name="Mondo S.J."/>
            <person name="Hensen N."/>
            <person name="Bonometti L."/>
            <person name="Westerberg I."/>
            <person name="Brannstrom I.O."/>
            <person name="Guillou S."/>
            <person name="Cros-Aarteil S."/>
            <person name="Calhoun S."/>
            <person name="Haridas S."/>
            <person name="Kuo A."/>
            <person name="Pangilinan J."/>
            <person name="Riley R."/>
            <person name="Labutti K."/>
            <person name="Andreopoulos B."/>
            <person name="Lipzen A."/>
            <person name="Chen C."/>
            <person name="Yanf M."/>
            <person name="Daum C."/>
            <person name="Ng V."/>
            <person name="Clum A."/>
            <person name="Steindorff A."/>
            <person name="Ohm R."/>
            <person name="Martin F."/>
            <person name="Silar P."/>
            <person name="Natvig D."/>
            <person name="Lalanne C."/>
            <person name="Gautier V."/>
            <person name="Ament-Velasquez S.L."/>
            <person name="Kruys A."/>
            <person name="Hutchinson M.I."/>
            <person name="Powell A.J."/>
            <person name="Barry K."/>
            <person name="Miller A.N."/>
            <person name="Grigoriev I.V."/>
            <person name="Debuchy R."/>
            <person name="Gladieux P."/>
            <person name="Thoren M.H."/>
            <person name="Johannesson H."/>
        </authorList>
    </citation>
    <scope>NUCLEOTIDE SEQUENCE</scope>
    <source>
        <strain evidence="2">PSN324</strain>
    </source>
</reference>
<organism evidence="2 3">
    <name type="scientific">Cladorrhinum samala</name>
    <dbReference type="NCBI Taxonomy" id="585594"/>
    <lineage>
        <taxon>Eukaryota</taxon>
        <taxon>Fungi</taxon>
        <taxon>Dikarya</taxon>
        <taxon>Ascomycota</taxon>
        <taxon>Pezizomycotina</taxon>
        <taxon>Sordariomycetes</taxon>
        <taxon>Sordariomycetidae</taxon>
        <taxon>Sordariales</taxon>
        <taxon>Podosporaceae</taxon>
        <taxon>Cladorrhinum</taxon>
    </lineage>
</organism>
<dbReference type="AlphaFoldDB" id="A0AAV9HZJ5"/>